<accession>C4V606</accession>
<feature type="binding site" evidence="2">
    <location>
        <position position="104"/>
    </location>
    <ligand>
        <name>Zn(2+)</name>
        <dbReference type="ChEBI" id="CHEBI:29105"/>
        <label>2</label>
    </ligand>
</feature>
<dbReference type="HOGENOM" id="CLU_040088_0_1_9"/>
<dbReference type="NCBIfam" id="TIGR00167">
    <property type="entry name" value="cbbA"/>
    <property type="match status" value="1"/>
</dbReference>
<dbReference type="eggNOG" id="COG0191">
    <property type="taxonomic scope" value="Bacteria"/>
</dbReference>
<dbReference type="GO" id="GO:0004332">
    <property type="term" value="F:fructose-bisphosphate aldolase activity"/>
    <property type="evidence" value="ECO:0007669"/>
    <property type="project" value="UniProtKB-EC"/>
</dbReference>
<dbReference type="InterPro" id="IPR013785">
    <property type="entry name" value="Aldolase_TIM"/>
</dbReference>
<organism evidence="3 4">
    <name type="scientific">Selenomonas flueggei ATCC 43531</name>
    <dbReference type="NCBI Taxonomy" id="638302"/>
    <lineage>
        <taxon>Bacteria</taxon>
        <taxon>Bacillati</taxon>
        <taxon>Bacillota</taxon>
        <taxon>Negativicutes</taxon>
        <taxon>Selenomonadales</taxon>
        <taxon>Selenomonadaceae</taxon>
        <taxon>Selenomonas</taxon>
    </lineage>
</organism>
<dbReference type="Gene3D" id="3.20.20.70">
    <property type="entry name" value="Aldolase class I"/>
    <property type="match status" value="1"/>
</dbReference>
<dbReference type="CDD" id="cd00947">
    <property type="entry name" value="TBP_aldolase_IIB"/>
    <property type="match status" value="1"/>
</dbReference>
<feature type="binding site" evidence="2">
    <location>
        <position position="83"/>
    </location>
    <ligand>
        <name>Zn(2+)</name>
        <dbReference type="ChEBI" id="CHEBI:29105"/>
        <label>1</label>
        <note>catalytic</note>
    </ligand>
</feature>
<dbReference type="InterPro" id="IPR050246">
    <property type="entry name" value="Class_II_FBP_aldolase"/>
</dbReference>
<feature type="binding site" evidence="2">
    <location>
        <position position="189"/>
    </location>
    <ligand>
        <name>Zn(2+)</name>
        <dbReference type="ChEBI" id="CHEBI:29105"/>
        <label>1</label>
        <note>catalytic</note>
    </ligand>
</feature>
<feature type="active site" description="Proton donor" evidence="1">
    <location>
        <position position="82"/>
    </location>
</feature>
<dbReference type="STRING" id="638302.HMPREF0908_1906"/>
<reference evidence="3 4" key="1">
    <citation type="submission" date="2009-04" db="EMBL/GenBank/DDBJ databases">
        <authorList>
            <person name="Qin X."/>
            <person name="Bachman B."/>
            <person name="Battles P."/>
            <person name="Bell A."/>
            <person name="Bess C."/>
            <person name="Bickham C."/>
            <person name="Chaboub L."/>
            <person name="Chen D."/>
            <person name="Coyle M."/>
            <person name="Deiros D.R."/>
            <person name="Dinh H."/>
            <person name="Forbes L."/>
            <person name="Fowler G."/>
            <person name="Francisco L."/>
            <person name="Fu Q."/>
            <person name="Gubbala S."/>
            <person name="Hale W."/>
            <person name="Han Y."/>
            <person name="Hemphill L."/>
            <person name="Highlander S.K."/>
            <person name="Hirani K."/>
            <person name="Hogues M."/>
            <person name="Jackson L."/>
            <person name="Jakkamsetti A."/>
            <person name="Javaid M."/>
            <person name="Jiang H."/>
            <person name="Korchina V."/>
            <person name="Kovar C."/>
            <person name="Lara F."/>
            <person name="Lee S."/>
            <person name="Mata R."/>
            <person name="Mathew T."/>
            <person name="Moen C."/>
            <person name="Morales K."/>
            <person name="Munidasa M."/>
            <person name="Nazareth L."/>
            <person name="Ngo R."/>
            <person name="Nguyen L."/>
            <person name="Okwuonu G."/>
            <person name="Ongeri F."/>
            <person name="Patil S."/>
            <person name="Petrosino J."/>
            <person name="Pham C."/>
            <person name="Pham P."/>
            <person name="Pu L.-L."/>
            <person name="Puazo M."/>
            <person name="Raj R."/>
            <person name="Reid J."/>
            <person name="Rouhana J."/>
            <person name="Saada N."/>
            <person name="Shang Y."/>
            <person name="Simmons D."/>
            <person name="Thornton R."/>
            <person name="Warren J."/>
            <person name="Weissenberger G."/>
            <person name="Zhang J."/>
            <person name="Zhang L."/>
            <person name="Zhou C."/>
            <person name="Zhu D."/>
            <person name="Muzny D."/>
            <person name="Worley K."/>
            <person name="Gibbs R."/>
        </authorList>
    </citation>
    <scope>NUCLEOTIDE SEQUENCE [LARGE SCALE GENOMIC DNA]</scope>
    <source>
        <strain evidence="3 4">ATCC 43531</strain>
    </source>
</reference>
<dbReference type="SUPFAM" id="SSF51569">
    <property type="entry name" value="Aldolase"/>
    <property type="match status" value="1"/>
</dbReference>
<dbReference type="GO" id="GO:0005975">
    <property type="term" value="P:carbohydrate metabolic process"/>
    <property type="evidence" value="ECO:0007669"/>
    <property type="project" value="InterPro"/>
</dbReference>
<sequence length="294" mass="31887">MALVNMNKMLTDARAGKYAVGAFDVSNLDMAMAVTEAAEEKKSPVILMGLAVDLVGDRLSYWLGYLRRIAEAASVPVAVHLDHAVDIPFIKRCIDGGFSSVMFDGSMLPLEENLRKTSEVVSYAHRFDVSVEAELGHVGDGIVGNSEIGAVKKDTFDNPDDFLTQPSELAEFVARSQVDCIAVAVGTAHGLYVHKPHIHFDRLQELNAISPVPMVMHGGSGTPDGLIRKSVANGICKLNIFSEMLTAFNGTLKEELQHAEHLAIWPHQLYQKPLAALQEVVRQKIDLVGSAGKA</sequence>
<feature type="binding site" evidence="2">
    <location>
        <position position="134"/>
    </location>
    <ligand>
        <name>Zn(2+)</name>
        <dbReference type="ChEBI" id="CHEBI:29105"/>
        <label>2</label>
    </ligand>
</feature>
<dbReference type="Pfam" id="PF01116">
    <property type="entry name" value="F_bP_aldolase"/>
    <property type="match status" value="1"/>
</dbReference>
<protein>
    <submittedName>
        <fullName evidence="3">Ketose-bisphosphate aldolase</fullName>
        <ecNumber evidence="3">4.1.2.13</ecNumber>
    </submittedName>
</protein>
<feature type="binding site" evidence="2">
    <location>
        <position position="217"/>
    </location>
    <ligand>
        <name>Zn(2+)</name>
        <dbReference type="ChEBI" id="CHEBI:29105"/>
        <label>1</label>
        <note>catalytic</note>
    </ligand>
</feature>
<dbReference type="EC" id="4.1.2.13" evidence="3"/>
<dbReference type="GO" id="GO:0008270">
    <property type="term" value="F:zinc ion binding"/>
    <property type="evidence" value="ECO:0007669"/>
    <property type="project" value="InterPro"/>
</dbReference>
<evidence type="ECO:0000256" key="1">
    <source>
        <dbReference type="PIRSR" id="PIRSR001359-1"/>
    </source>
</evidence>
<dbReference type="EMBL" id="ACLA01000033">
    <property type="protein sequence ID" value="EEQ47604.1"/>
    <property type="molecule type" value="Genomic_DNA"/>
</dbReference>
<keyword evidence="4" id="KW-1185">Reference proteome</keyword>
<keyword evidence="2" id="KW-0479">Metal-binding</keyword>
<proteinExistence type="predicted"/>
<dbReference type="OrthoDB" id="9803995at2"/>
<keyword evidence="3" id="KW-0456">Lyase</keyword>
<dbReference type="PANTHER" id="PTHR30304:SF0">
    <property type="entry name" value="D-TAGATOSE-1,6-BISPHOSPHATE ALDOLASE SUBUNIT GATY-RELATED"/>
    <property type="match status" value="1"/>
</dbReference>
<comment type="cofactor">
    <cofactor evidence="2">
        <name>Zn(2+)</name>
        <dbReference type="ChEBI" id="CHEBI:29105"/>
    </cofactor>
    <text evidence="2">Binds 2 Zn(2+) ions per subunit. One is catalytic and the other provides a structural contribution.</text>
</comment>
<dbReference type="InterPro" id="IPR000771">
    <property type="entry name" value="FBA_II"/>
</dbReference>
<dbReference type="PIRSF" id="PIRSF001359">
    <property type="entry name" value="F_bP_aldolase_II"/>
    <property type="match status" value="1"/>
</dbReference>
<evidence type="ECO:0000313" key="4">
    <source>
        <dbReference type="Proteomes" id="UP000005309"/>
    </source>
</evidence>
<dbReference type="PANTHER" id="PTHR30304">
    <property type="entry name" value="D-TAGATOSE-1,6-BISPHOSPHATE ALDOLASE"/>
    <property type="match status" value="1"/>
</dbReference>
<dbReference type="Proteomes" id="UP000005309">
    <property type="component" value="Unassembled WGS sequence"/>
</dbReference>
<name>C4V606_9FIRM</name>
<dbReference type="AlphaFoldDB" id="C4V606"/>
<evidence type="ECO:0000313" key="3">
    <source>
        <dbReference type="EMBL" id="EEQ47604.1"/>
    </source>
</evidence>
<comment type="caution">
    <text evidence="3">The sequence shown here is derived from an EMBL/GenBank/DDBJ whole genome shotgun (WGS) entry which is preliminary data.</text>
</comment>
<dbReference type="RefSeq" id="WP_006691033.1">
    <property type="nucleotide sequence ID" value="NZ_GG694008.1"/>
</dbReference>
<gene>
    <name evidence="3" type="ORF">HMPREF0908_1906</name>
</gene>
<keyword evidence="2" id="KW-0862">Zinc</keyword>
<evidence type="ECO:0000256" key="2">
    <source>
        <dbReference type="PIRSR" id="PIRSR001359-3"/>
    </source>
</evidence>